<sequence>MDKPSYKLVGAPCGQHGQYTFYKALRLSGSIERIVAIGDFFFVRIWQDSELVSIGELQLLWTDRVSDQTLVSLRLYFLPENTPDGRGQQGLDEVLAINDKVVLRAEDLLSWVCNGSDWRWGLRAVWKGSCAPPAEAKPSMALHHTKLDFSDIEKEKSSITVDVDSPGVVVFSYPRYCRYRALLARLEGIEADWLRDSLVAALGGYAAPTNNTRILYCKDTFEYPELEGHEFVCNHLAPKLKGRPRGRRRARPRSRDRDHDPDGDHDSRSSDSDALPPPEPRIPRRVSLRIGKEKLSEEEEEELRKKEKEKDMEFEEKLREFYKEDAKFLNDKYKKISLRKLYYSVRSYGGYETICRARIWYLLYEQSGVALKARKLYERYLLPLEKHQRRLNPKLFGTKLNGKIDEPKTIDTIDVTDSPLREIDNKSDKPEKRLRTPSPKSKILLDNETGELLKEEIDITSKPAEELNREFLESLTKEKEMDGKEMEGERGKISVKPVEKLIEPAFAEVKDEMKMMELPQKLHLGNTDTTILKELSDAQSNIASNALNSLSSLSEKYAVNGHSSVAAPPVDQQKSRPVGRSSLRAVRVKPTRPQLPSNTPPQPSSITESSPPPPMPLNFGIHHPPAPTPHTVSLQSHGTKTHTGHHSDDEIVEIPYKPKTPEIIDLDEYPESPQGLKKKKLEILKERGLEVTAIPPTPMWPQALGAPIAPLINPAPIILNPAVQHQIMTQAQLFQMYNIIPPNYNNGVIPPKVIQATSAFGTSGPEKTVYGNPKDPFMPPPPCATRHPHQTPKKYSPRHRSHSTGYSGSHMQNGIAPPTETGSGNSESAPPSPPSKPPTPQNLSKNYTLVDGKAVVGSNLEITLVNPKTPTPQKRPPQKRSSNGKFISTKTPTPPKDYPKPYPPPSPSGAKKPPIVIPNYQISRDDVSPTSSTGSKESQPGAPNLLANVFKGQNLTQMMDMQKAVPLTPFMDPMYMNAFYSSLSQMDQRQLAMYRDFMANQFRGYTGLLNIGTPTTKN</sequence>
<feature type="compositionally biased region" description="Pro residues" evidence="2">
    <location>
        <begin position="830"/>
        <end position="840"/>
    </location>
</feature>
<proteinExistence type="predicted"/>
<reference evidence="4 5" key="1">
    <citation type="submission" date="2023-11" db="EMBL/GenBank/DDBJ databases">
        <authorList>
            <person name="Okamura Y."/>
        </authorList>
    </citation>
    <scope>NUCLEOTIDE SEQUENCE [LARGE SCALE GENOMIC DNA]</scope>
</reference>
<feature type="compositionally biased region" description="Pro residues" evidence="2">
    <location>
        <begin position="892"/>
        <end position="907"/>
    </location>
</feature>
<accession>A0AAV1K5M1</accession>
<feature type="region of interest" description="Disordered" evidence="2">
    <location>
        <begin position="861"/>
        <end position="945"/>
    </location>
</feature>
<feature type="compositionally biased region" description="Basic residues" evidence="2">
    <location>
        <begin position="241"/>
        <end position="252"/>
    </location>
</feature>
<dbReference type="InterPro" id="IPR001606">
    <property type="entry name" value="ARID_dom"/>
</dbReference>
<feature type="compositionally biased region" description="Polar residues" evidence="2">
    <location>
        <begin position="803"/>
        <end position="812"/>
    </location>
</feature>
<feature type="region of interest" description="Disordered" evidence="2">
    <location>
        <begin position="415"/>
        <end position="440"/>
    </location>
</feature>
<dbReference type="Pfam" id="PF01388">
    <property type="entry name" value="ARID"/>
    <property type="match status" value="1"/>
</dbReference>
<evidence type="ECO:0000259" key="3">
    <source>
        <dbReference type="PROSITE" id="PS51011"/>
    </source>
</evidence>
<feature type="region of interest" description="Disordered" evidence="2">
    <location>
        <begin position="241"/>
        <end position="288"/>
    </location>
</feature>
<comment type="caution">
    <text evidence="4">The sequence shown here is derived from an EMBL/GenBank/DDBJ whole genome shotgun (WGS) entry which is preliminary data.</text>
</comment>
<name>A0AAV1K5M1_9NEOP</name>
<dbReference type="InterPro" id="IPR036431">
    <property type="entry name" value="ARID_dom_sf"/>
</dbReference>
<keyword evidence="1" id="KW-0175">Coiled coil</keyword>
<dbReference type="SMART" id="SM00501">
    <property type="entry name" value="BRIGHT"/>
    <property type="match status" value="1"/>
</dbReference>
<evidence type="ECO:0000256" key="1">
    <source>
        <dbReference type="SAM" id="Coils"/>
    </source>
</evidence>
<feature type="compositionally biased region" description="Polar residues" evidence="2">
    <location>
        <begin position="928"/>
        <end position="938"/>
    </location>
</feature>
<feature type="compositionally biased region" description="Basic and acidic residues" evidence="2">
    <location>
        <begin position="253"/>
        <end position="271"/>
    </location>
</feature>
<gene>
    <name evidence="4" type="ORF">LNINA_LOCUS14768</name>
</gene>
<dbReference type="AlphaFoldDB" id="A0AAV1K5M1"/>
<feature type="coiled-coil region" evidence="1">
    <location>
        <begin position="289"/>
        <end position="332"/>
    </location>
</feature>
<organism evidence="4 5">
    <name type="scientific">Leptosia nina</name>
    <dbReference type="NCBI Taxonomy" id="320188"/>
    <lineage>
        <taxon>Eukaryota</taxon>
        <taxon>Metazoa</taxon>
        <taxon>Ecdysozoa</taxon>
        <taxon>Arthropoda</taxon>
        <taxon>Hexapoda</taxon>
        <taxon>Insecta</taxon>
        <taxon>Pterygota</taxon>
        <taxon>Neoptera</taxon>
        <taxon>Endopterygota</taxon>
        <taxon>Lepidoptera</taxon>
        <taxon>Glossata</taxon>
        <taxon>Ditrysia</taxon>
        <taxon>Papilionoidea</taxon>
        <taxon>Pieridae</taxon>
        <taxon>Pierinae</taxon>
        <taxon>Leptosia</taxon>
    </lineage>
</organism>
<feature type="region of interest" description="Disordered" evidence="2">
    <location>
        <begin position="762"/>
        <end position="845"/>
    </location>
</feature>
<dbReference type="EMBL" id="CAVLEF010000281">
    <property type="protein sequence ID" value="CAK1555990.1"/>
    <property type="molecule type" value="Genomic_DNA"/>
</dbReference>
<dbReference type="PROSITE" id="PS51011">
    <property type="entry name" value="ARID"/>
    <property type="match status" value="1"/>
</dbReference>
<keyword evidence="5" id="KW-1185">Reference proteome</keyword>
<feature type="domain" description="ARID" evidence="3">
    <location>
        <begin position="308"/>
        <end position="389"/>
    </location>
</feature>
<dbReference type="CDD" id="cd16100">
    <property type="entry name" value="ARID"/>
    <property type="match status" value="1"/>
</dbReference>
<evidence type="ECO:0000256" key="2">
    <source>
        <dbReference type="SAM" id="MobiDB-lite"/>
    </source>
</evidence>
<protein>
    <recommendedName>
        <fullName evidence="3">ARID domain-containing protein</fullName>
    </recommendedName>
</protein>
<evidence type="ECO:0000313" key="4">
    <source>
        <dbReference type="EMBL" id="CAK1555990.1"/>
    </source>
</evidence>
<feature type="compositionally biased region" description="Basic residues" evidence="2">
    <location>
        <begin position="786"/>
        <end position="802"/>
    </location>
</feature>
<dbReference type="SUPFAM" id="SSF46774">
    <property type="entry name" value="ARID-like"/>
    <property type="match status" value="1"/>
</dbReference>
<evidence type="ECO:0000313" key="5">
    <source>
        <dbReference type="Proteomes" id="UP001497472"/>
    </source>
</evidence>
<dbReference type="Proteomes" id="UP001497472">
    <property type="component" value="Unassembled WGS sequence"/>
</dbReference>
<dbReference type="Gene3D" id="1.10.150.60">
    <property type="entry name" value="ARID DNA-binding domain"/>
    <property type="match status" value="1"/>
</dbReference>
<feature type="region of interest" description="Disordered" evidence="2">
    <location>
        <begin position="564"/>
        <end position="647"/>
    </location>
</feature>
<dbReference type="GO" id="GO:0003677">
    <property type="term" value="F:DNA binding"/>
    <property type="evidence" value="ECO:0007669"/>
    <property type="project" value="InterPro"/>
</dbReference>
<feature type="compositionally biased region" description="Basic and acidic residues" evidence="2">
    <location>
        <begin position="419"/>
        <end position="434"/>
    </location>
</feature>